<dbReference type="Proteomes" id="UP001281147">
    <property type="component" value="Unassembled WGS sequence"/>
</dbReference>
<comment type="caution">
    <text evidence="1">The sequence shown here is derived from an EMBL/GenBank/DDBJ whole genome shotgun (WGS) entry which is preliminary data.</text>
</comment>
<organism evidence="1 2">
    <name type="scientific">Vermiconidia calcicola</name>
    <dbReference type="NCBI Taxonomy" id="1690605"/>
    <lineage>
        <taxon>Eukaryota</taxon>
        <taxon>Fungi</taxon>
        <taxon>Dikarya</taxon>
        <taxon>Ascomycota</taxon>
        <taxon>Pezizomycotina</taxon>
        <taxon>Dothideomycetes</taxon>
        <taxon>Dothideomycetidae</taxon>
        <taxon>Mycosphaerellales</taxon>
        <taxon>Extremaceae</taxon>
        <taxon>Vermiconidia</taxon>
    </lineage>
</organism>
<accession>A0ACC3MKE3</accession>
<protein>
    <submittedName>
        <fullName evidence="1">Uncharacterized protein</fullName>
    </submittedName>
</protein>
<gene>
    <name evidence="1" type="ORF">LTR37_017845</name>
</gene>
<sequence>MELSNGVDHEQRRPLKVQIAGGGIGGLCAAIGLRQQGHHVSVYEQSAMAQEAGAAIHIAPNCNGLLQRLGLDPRQHGSVEFEGMTEYTPSGEVLKSMDLRAINHKMWQHSWELIHRAHLHSALKELAISPKGIGKPVELHLSSRVDEVDPSKASIHLSDGTEIEGDLVIGADGVHSKIRKAIPGGEKVPFDCGKSAFRFLLPTQSIAADEKTAPFLRNHNHLVMWIGTDRRLVMYPCVGGTQMNFVAIHPSEESAVDGGGDAWQQSASKGKMMKIYESFGESVAALLNKVDEPKIWTLLDMDQMPHFVHGSLAILGDAAHPFLPHQAQGGAQAIEDAVSLAALFPLGTAADEVPERLKLYEGQRYERSHKIQEYTRLAGGDLAKGQSLDMQSFTAYNVGHDEWHASTAALQKHLAAERPDTRWRTPIGFGPAPGPRQPLSLSLENPELAKIRKQTPETSSALIIRFKSSRTYLQNLLPPGFAFVSPATICEATLLCNTLDGMTWLGGGGYSFIMLQIHGIKYTKKNGDVTFGSFIPLLFEDLTDPIVTGRDDLGMPKLYAAISVTHIGDKATVAISWRGTKIGSMEFAGLCDKEQEPGLLNGNDRQKSASQGPPPPPDNGHLAWRFVPAVGRPGQADVEYPVFVPKPDPGKFFKDARVSTAAEASFEFSAGDWNSLPTLHNVTRVLAAMPKYDVLEAKHVRSHEVDDLSSAYRIE</sequence>
<dbReference type="EMBL" id="JAUTXU010000237">
    <property type="protein sequence ID" value="KAK3696664.1"/>
    <property type="molecule type" value="Genomic_DNA"/>
</dbReference>
<proteinExistence type="predicted"/>
<evidence type="ECO:0000313" key="2">
    <source>
        <dbReference type="Proteomes" id="UP001281147"/>
    </source>
</evidence>
<name>A0ACC3MKE3_9PEZI</name>
<keyword evidence="2" id="KW-1185">Reference proteome</keyword>
<evidence type="ECO:0000313" key="1">
    <source>
        <dbReference type="EMBL" id="KAK3696664.1"/>
    </source>
</evidence>
<reference evidence="1" key="1">
    <citation type="submission" date="2023-07" db="EMBL/GenBank/DDBJ databases">
        <title>Black Yeasts Isolated from many extreme environments.</title>
        <authorList>
            <person name="Coleine C."/>
            <person name="Stajich J.E."/>
            <person name="Selbmann L."/>
        </authorList>
    </citation>
    <scope>NUCLEOTIDE SEQUENCE</scope>
    <source>
        <strain evidence="1">CCFEE 5714</strain>
    </source>
</reference>